<sequence length="106" mass="12549">MNNFDTLLSSINRNNIHPPPEIDEVLNLFNSNKPMRDHSRCHAYKIFRYSVTKEYKRIGEFNVTLIRKAADHLWKNSTSHENKLTHTSSLFINDKINSQCRLNFEE</sequence>
<dbReference type="Proteomes" id="UP000266861">
    <property type="component" value="Unassembled WGS sequence"/>
</dbReference>
<name>A0A397ID67_9GLOM</name>
<keyword evidence="2" id="KW-1185">Reference proteome</keyword>
<dbReference type="OrthoDB" id="2370836at2759"/>
<protein>
    <recommendedName>
        <fullName evidence="3">HMG box domain-containing protein</fullName>
    </recommendedName>
</protein>
<proteinExistence type="predicted"/>
<gene>
    <name evidence="1" type="ORF">Glove_267g60</name>
</gene>
<evidence type="ECO:0000313" key="1">
    <source>
        <dbReference type="EMBL" id="RHZ70760.1"/>
    </source>
</evidence>
<comment type="caution">
    <text evidence="1">The sequence shown here is derived from an EMBL/GenBank/DDBJ whole genome shotgun (WGS) entry which is preliminary data.</text>
</comment>
<accession>A0A397ID67</accession>
<evidence type="ECO:0000313" key="2">
    <source>
        <dbReference type="Proteomes" id="UP000266861"/>
    </source>
</evidence>
<evidence type="ECO:0008006" key="3">
    <source>
        <dbReference type="Google" id="ProtNLM"/>
    </source>
</evidence>
<dbReference type="EMBL" id="PQFF01000244">
    <property type="protein sequence ID" value="RHZ70760.1"/>
    <property type="molecule type" value="Genomic_DNA"/>
</dbReference>
<dbReference type="AlphaFoldDB" id="A0A397ID67"/>
<reference evidence="1 2" key="1">
    <citation type="submission" date="2018-08" db="EMBL/GenBank/DDBJ databases">
        <title>Genome and evolution of the arbuscular mycorrhizal fungus Diversispora epigaea (formerly Glomus versiforme) and its bacterial endosymbionts.</title>
        <authorList>
            <person name="Sun X."/>
            <person name="Fei Z."/>
            <person name="Harrison M."/>
        </authorList>
    </citation>
    <scope>NUCLEOTIDE SEQUENCE [LARGE SCALE GENOMIC DNA]</scope>
    <source>
        <strain evidence="1 2">IT104</strain>
    </source>
</reference>
<organism evidence="1 2">
    <name type="scientific">Diversispora epigaea</name>
    <dbReference type="NCBI Taxonomy" id="1348612"/>
    <lineage>
        <taxon>Eukaryota</taxon>
        <taxon>Fungi</taxon>
        <taxon>Fungi incertae sedis</taxon>
        <taxon>Mucoromycota</taxon>
        <taxon>Glomeromycotina</taxon>
        <taxon>Glomeromycetes</taxon>
        <taxon>Diversisporales</taxon>
        <taxon>Diversisporaceae</taxon>
        <taxon>Diversispora</taxon>
    </lineage>
</organism>